<dbReference type="InterPro" id="IPR041988">
    <property type="entry name" value="Ribosomal_uL24_KOW"/>
</dbReference>
<dbReference type="SMART" id="SM00739">
    <property type="entry name" value="KOW"/>
    <property type="match status" value="2"/>
</dbReference>
<dbReference type="CDD" id="cd02244">
    <property type="entry name" value="cupin_7S_vicilin-like_N"/>
    <property type="match status" value="1"/>
</dbReference>
<dbReference type="NCBIfam" id="TIGR01079">
    <property type="entry name" value="rplX_bact"/>
    <property type="match status" value="1"/>
</dbReference>
<dbReference type="Proteomes" id="UP001227230">
    <property type="component" value="Chromosome 7"/>
</dbReference>
<evidence type="ECO:0000256" key="2">
    <source>
        <dbReference type="ARBA" id="ARBA00022980"/>
    </source>
</evidence>
<dbReference type="InterPro" id="IPR005825">
    <property type="entry name" value="Ribosomal_uL24_CS"/>
</dbReference>
<feature type="region of interest" description="Disordered" evidence="5">
    <location>
        <begin position="663"/>
        <end position="693"/>
    </location>
</feature>
<evidence type="ECO:0000256" key="3">
    <source>
        <dbReference type="ARBA" id="ARBA00023274"/>
    </source>
</evidence>
<dbReference type="SUPFAM" id="SSF111388">
    <property type="entry name" value="Pollen allergen ole e 6"/>
    <property type="match status" value="1"/>
</dbReference>
<dbReference type="SUPFAM" id="SSF50104">
    <property type="entry name" value="Translation proteins SH3-like domain"/>
    <property type="match status" value="1"/>
</dbReference>
<dbReference type="CDD" id="cd02245">
    <property type="entry name" value="cupin_7S_vicilin-like_C"/>
    <property type="match status" value="1"/>
</dbReference>
<dbReference type="PROSITE" id="PS01108">
    <property type="entry name" value="RIBOSOMAL_L24"/>
    <property type="match status" value="1"/>
</dbReference>
<feature type="signal peptide" evidence="6">
    <location>
        <begin position="1"/>
        <end position="26"/>
    </location>
</feature>
<gene>
    <name evidence="9" type="ORF">VitviT2T_009294</name>
</gene>
<feature type="domain" description="KOW" evidence="7">
    <location>
        <begin position="471"/>
        <end position="492"/>
    </location>
</feature>
<dbReference type="PANTHER" id="PTHR31189:SF13">
    <property type="entry name" value="CUPINCIN"/>
    <property type="match status" value="1"/>
</dbReference>
<evidence type="ECO:0000313" key="10">
    <source>
        <dbReference type="Proteomes" id="UP001227230"/>
    </source>
</evidence>
<feature type="domain" description="KOW" evidence="7">
    <location>
        <begin position="92"/>
        <end position="119"/>
    </location>
</feature>
<keyword evidence="2 4" id="KW-0689">Ribosomal protein</keyword>
<dbReference type="Gene3D" id="2.30.30.30">
    <property type="match status" value="1"/>
</dbReference>
<dbReference type="Pfam" id="PF17136">
    <property type="entry name" value="ribosomal_L24"/>
    <property type="match status" value="1"/>
</dbReference>
<dbReference type="SUPFAM" id="SSF51182">
    <property type="entry name" value="RmlC-like cupins"/>
    <property type="match status" value="2"/>
</dbReference>
<dbReference type="InterPro" id="IPR050253">
    <property type="entry name" value="Seed_Storage-Functional"/>
</dbReference>
<proteinExistence type="inferred from homology"/>
<evidence type="ECO:0000256" key="5">
    <source>
        <dbReference type="SAM" id="MobiDB-lite"/>
    </source>
</evidence>
<feature type="domain" description="Cupin type-1" evidence="8">
    <location>
        <begin position="591"/>
        <end position="766"/>
    </location>
</feature>
<dbReference type="InterPro" id="IPR057264">
    <property type="entry name" value="Ribosomal_uL24_C"/>
</dbReference>
<dbReference type="Gene3D" id="2.60.120.10">
    <property type="entry name" value="Jelly Rolls"/>
    <property type="match status" value="2"/>
</dbReference>
<keyword evidence="6" id="KW-0732">Signal</keyword>
<dbReference type="PANTHER" id="PTHR31189">
    <property type="entry name" value="OS03G0336100 PROTEIN-RELATED"/>
    <property type="match status" value="1"/>
</dbReference>
<evidence type="ECO:0000313" key="9">
    <source>
        <dbReference type="EMBL" id="WJZ90125.1"/>
    </source>
</evidence>
<dbReference type="Pfam" id="PF09253">
    <property type="entry name" value="Ole_e_6"/>
    <property type="match status" value="1"/>
</dbReference>
<dbReference type="EMBL" id="CP126654">
    <property type="protein sequence ID" value="WJZ90125.1"/>
    <property type="molecule type" value="Genomic_DNA"/>
</dbReference>
<evidence type="ECO:0000259" key="8">
    <source>
        <dbReference type="SMART" id="SM00835"/>
    </source>
</evidence>
<sequence length="788" mass="88781">MANKLVSVFLMCIVVMATLHIRQAVADDGYKTCYEPCDEECKSEGNGDTFCEMKCDTDCLAKVAAGRLANTHRERPVEMGWKAAQKLIQNWKIVRGDNVMIIRGKDKGETGVIKRVIRSQNRVIVEGKNLVKKHIKQGQGHEGGIFSVEAPLHASNVQILDPATQKPVKIGIRYLEDGTKVRVSRGQGASGSIIPRPEILKIRTTPRPTVAGPKDTPMDLVLEKTYDAKTGKGMPVSKVSLRVVVQQRIHDAVANVDPELQLCKSQCRTYHEFSHRQRRECEQKCEDYHGQNHGEGEGEGGGGSRIVLNSNTDPEKQLQQCQKQCERQREQQKEQCRRQCQDTYERQRGEEGKGGGGQSGEKDEQGRQQEQGQEQEQEQGQEQQEQNPYVFQDQHYTASLETNEGRIKILQRFHQRSRLLRGLKNYRFVYLEANPQTFVLPAHLDAEAVVYVASGRGTLSLVSQGKRESFNIKQGDIVRIRAGTTIYMINRDKNKKLRIAKLLQPVALPDEFQPFYGPAGENPQSFYRAFSEELLSSALKVEQDRVQRVIKQQNKGVIVKASEQQIQALSQREESGMFPFPFGSTESKRVFNLLSKEPSISNRYGRLHEADANEFQQLQDMDIAVSYSNITKGSMEGPFFNTRATKIAVVVKGEGYMEMACPHVSQQQQGQGQSTGEQRREQQQQSASPHYQRLSSPLKRGMLFVVPAGHPLIVVAGNNRNLEIVCFDVNAENNRRESLAGDKNIVNALEKEAKELAFSIPAREVDEVFAKQNEWWFFPGPRGGHAYA</sequence>
<dbReference type="InterPro" id="IPR011051">
    <property type="entry name" value="RmlC_Cupin_sf"/>
</dbReference>
<dbReference type="InterPro" id="IPR006045">
    <property type="entry name" value="Cupin_1"/>
</dbReference>
<keyword evidence="3 4" id="KW-0687">Ribonucleoprotein</keyword>
<feature type="chain" id="PRO_5045898275" evidence="6">
    <location>
        <begin position="27"/>
        <end position="788"/>
    </location>
</feature>
<feature type="region of interest" description="Disordered" evidence="5">
    <location>
        <begin position="345"/>
        <end position="386"/>
    </location>
</feature>
<evidence type="ECO:0000256" key="6">
    <source>
        <dbReference type="SAM" id="SignalP"/>
    </source>
</evidence>
<feature type="compositionally biased region" description="Low complexity" evidence="5">
    <location>
        <begin position="665"/>
        <end position="676"/>
    </location>
</feature>
<dbReference type="InterPro" id="IPR008991">
    <property type="entry name" value="Translation_prot_SH3-like_sf"/>
</dbReference>
<dbReference type="Pfam" id="PF00467">
    <property type="entry name" value="KOW"/>
    <property type="match status" value="1"/>
</dbReference>
<dbReference type="InterPro" id="IPR014710">
    <property type="entry name" value="RmlC-like_jellyroll"/>
</dbReference>
<evidence type="ECO:0000256" key="1">
    <source>
        <dbReference type="ARBA" id="ARBA00010618"/>
    </source>
</evidence>
<dbReference type="InterPro" id="IPR036466">
    <property type="entry name" value="Pollen_allergen_ole-e-6_sf"/>
</dbReference>
<reference evidence="9 10" key="1">
    <citation type="journal article" date="2023" name="Hortic Res">
        <title>The complete reference genome for grapevine (Vitis vinifera L.) genetics and breeding.</title>
        <authorList>
            <person name="Shi X."/>
            <person name="Cao S."/>
            <person name="Wang X."/>
            <person name="Huang S."/>
            <person name="Wang Y."/>
            <person name="Liu Z."/>
            <person name="Liu W."/>
            <person name="Leng X."/>
            <person name="Peng Y."/>
            <person name="Wang N."/>
            <person name="Wang Y."/>
            <person name="Ma Z."/>
            <person name="Xu X."/>
            <person name="Zhang F."/>
            <person name="Xue H."/>
            <person name="Zhong H."/>
            <person name="Wang Y."/>
            <person name="Zhang K."/>
            <person name="Velt A."/>
            <person name="Avia K."/>
            <person name="Holtgrawe D."/>
            <person name="Grimplet J."/>
            <person name="Matus J.T."/>
            <person name="Ware D."/>
            <person name="Wu X."/>
            <person name="Wang H."/>
            <person name="Liu C."/>
            <person name="Fang Y."/>
            <person name="Rustenholz C."/>
            <person name="Cheng Z."/>
            <person name="Xiao H."/>
            <person name="Zhou Y."/>
        </authorList>
    </citation>
    <scope>NUCLEOTIDE SEQUENCE [LARGE SCALE GENOMIC DNA]</scope>
    <source>
        <strain evidence="10">cv. Pinot noir / PN40024</strain>
        <tissue evidence="9">Leaf</tissue>
    </source>
</reference>
<dbReference type="CDD" id="cd06089">
    <property type="entry name" value="KOW_RPL26"/>
    <property type="match status" value="1"/>
</dbReference>
<feature type="domain" description="Cupin type-1" evidence="8">
    <location>
        <begin position="388"/>
        <end position="547"/>
    </location>
</feature>
<dbReference type="SMART" id="SM00835">
    <property type="entry name" value="Cupin_1"/>
    <property type="match status" value="2"/>
</dbReference>
<organism evidence="9 10">
    <name type="scientific">Vitis vinifera</name>
    <name type="common">Grape</name>
    <dbReference type="NCBI Taxonomy" id="29760"/>
    <lineage>
        <taxon>Eukaryota</taxon>
        <taxon>Viridiplantae</taxon>
        <taxon>Streptophyta</taxon>
        <taxon>Embryophyta</taxon>
        <taxon>Tracheophyta</taxon>
        <taxon>Spermatophyta</taxon>
        <taxon>Magnoliopsida</taxon>
        <taxon>eudicotyledons</taxon>
        <taxon>Gunneridae</taxon>
        <taxon>Pentapetalae</taxon>
        <taxon>rosids</taxon>
        <taxon>Vitales</taxon>
        <taxon>Vitaceae</taxon>
        <taxon>Viteae</taxon>
        <taxon>Vitis</taxon>
    </lineage>
</organism>
<dbReference type="InterPro" id="IPR014722">
    <property type="entry name" value="Rib_uL2_dom2"/>
</dbReference>
<evidence type="ECO:0000256" key="4">
    <source>
        <dbReference type="RuleBase" id="RU003477"/>
    </source>
</evidence>
<dbReference type="HAMAP" id="MF_01326_B">
    <property type="entry name" value="Ribosomal_uL24_B"/>
    <property type="match status" value="1"/>
</dbReference>
<dbReference type="Gene3D" id="1.10.287.720">
    <property type="entry name" value="Pollen allergen ole e 6"/>
    <property type="match status" value="1"/>
</dbReference>
<dbReference type="InterPro" id="IPR003256">
    <property type="entry name" value="Ribosomal_uL24"/>
</dbReference>
<keyword evidence="10" id="KW-1185">Reference proteome</keyword>
<comment type="similarity">
    <text evidence="1 4">Belongs to the universal ribosomal protein uL24 family.</text>
</comment>
<protein>
    <submittedName>
        <fullName evidence="9">Uncharacterized protein</fullName>
    </submittedName>
</protein>
<dbReference type="InterPro" id="IPR015333">
    <property type="entry name" value="Pollen_allergen_ole-e-6"/>
</dbReference>
<accession>A0ABY9C7I3</accession>
<dbReference type="InterPro" id="IPR005824">
    <property type="entry name" value="KOW"/>
</dbReference>
<evidence type="ECO:0000259" key="7">
    <source>
        <dbReference type="SMART" id="SM00739"/>
    </source>
</evidence>
<name>A0ABY9C7I3_VITVI</name>
<dbReference type="Pfam" id="PF00190">
    <property type="entry name" value="Cupin_1"/>
    <property type="match status" value="1"/>
</dbReference>